<dbReference type="Proteomes" id="UP001151287">
    <property type="component" value="Unassembled WGS sequence"/>
</dbReference>
<dbReference type="EMBL" id="JAMQYH010000003">
    <property type="protein sequence ID" value="KAJ1692906.1"/>
    <property type="molecule type" value="Genomic_DNA"/>
</dbReference>
<dbReference type="GO" id="GO:0019205">
    <property type="term" value="F:nucleobase-containing compound kinase activity"/>
    <property type="evidence" value="ECO:0007669"/>
    <property type="project" value="InterPro"/>
</dbReference>
<feature type="binding site" evidence="9">
    <location>
        <position position="153"/>
    </location>
    <ligand>
        <name>a ribonucleoside 5'-phosphate</name>
        <dbReference type="ChEBI" id="CHEBI:58043"/>
    </ligand>
</feature>
<evidence type="ECO:0000256" key="7">
    <source>
        <dbReference type="ARBA" id="ARBA00023242"/>
    </source>
</evidence>
<feature type="binding site" evidence="9">
    <location>
        <position position="142"/>
    </location>
    <ligand>
        <name>a ribonucleoside 5'-phosphate</name>
        <dbReference type="ChEBI" id="CHEBI:58043"/>
    </ligand>
</feature>
<sequence>MDSKAMNGKPSNKKIKVVFVLGGPGSGKGTQCAKIVEHFGFTHFSAGDLLRAETKSGSEYGTMIQNLMKEGKLVDSSIIVRLIQKAMLESENDKFLIDGFPRNEENRIAFEKIVNIEPEFLLFLDCPESELEKRLLSRNQGREDDNIETIKKRFKVFMESTLPVVSYYEQRGKVRKVNAAKLPEEVFEDIKAIFSSFQGNDIGYRQIAIEAKPERSASLIKCWLPFLCIISILLFLILFLLMSRTCTVFL</sequence>
<comment type="cofactor">
    <cofactor evidence="9">
        <name>Mg(2+)</name>
        <dbReference type="ChEBI" id="CHEBI:18420"/>
    </cofactor>
    <text evidence="9">Binds 1 Mg(2+) ion per monomer.</text>
</comment>
<dbReference type="InterPro" id="IPR033690">
    <property type="entry name" value="Adenylat_kinase_CS"/>
</dbReference>
<evidence type="ECO:0000256" key="5">
    <source>
        <dbReference type="ARBA" id="ARBA00022840"/>
    </source>
</evidence>
<dbReference type="EC" id="2.7.4.14" evidence="9"/>
<dbReference type="GO" id="GO:0006207">
    <property type="term" value="P:'de novo' pyrimidine nucleobase biosynthetic process"/>
    <property type="evidence" value="ECO:0007669"/>
    <property type="project" value="InterPro"/>
</dbReference>
<comment type="catalytic activity">
    <reaction evidence="9">
        <text>CMP + ATP = CDP + ADP</text>
        <dbReference type="Rhea" id="RHEA:11600"/>
        <dbReference type="ChEBI" id="CHEBI:30616"/>
        <dbReference type="ChEBI" id="CHEBI:58069"/>
        <dbReference type="ChEBI" id="CHEBI:60377"/>
        <dbReference type="ChEBI" id="CHEBI:456216"/>
        <dbReference type="EC" id="2.7.4.14"/>
    </reaction>
</comment>
<dbReference type="GO" id="GO:0005737">
    <property type="term" value="C:cytoplasm"/>
    <property type="evidence" value="ECO:0007669"/>
    <property type="project" value="UniProtKB-SubCell"/>
</dbReference>
<dbReference type="InterPro" id="IPR006266">
    <property type="entry name" value="UMP_CMP_kinase"/>
</dbReference>
<keyword evidence="7 9" id="KW-0539">Nucleus</keyword>
<reference evidence="11" key="1">
    <citation type="journal article" date="2022" name="Cell">
        <title>Repeat-based holocentromeres influence genome architecture and karyotype evolution.</title>
        <authorList>
            <person name="Hofstatter P.G."/>
            <person name="Thangavel G."/>
            <person name="Lux T."/>
            <person name="Neumann P."/>
            <person name="Vondrak T."/>
            <person name="Novak P."/>
            <person name="Zhang M."/>
            <person name="Costa L."/>
            <person name="Castellani M."/>
            <person name="Scott A."/>
            <person name="Toegelov H."/>
            <person name="Fuchs J."/>
            <person name="Mata-Sucre Y."/>
            <person name="Dias Y."/>
            <person name="Vanzela A.L.L."/>
            <person name="Huettel B."/>
            <person name="Almeida C.C.S."/>
            <person name="Simkova H."/>
            <person name="Souza G."/>
            <person name="Pedrosa-Harand A."/>
            <person name="Macas J."/>
            <person name="Mayer K.F.X."/>
            <person name="Houben A."/>
            <person name="Marques A."/>
        </authorList>
    </citation>
    <scope>NUCLEOTIDE SEQUENCE</scope>
    <source>
        <strain evidence="11">RhyBre1mFocal</strain>
    </source>
</reference>
<evidence type="ECO:0000256" key="1">
    <source>
        <dbReference type="ARBA" id="ARBA00022490"/>
    </source>
</evidence>
<dbReference type="GO" id="GO:0009123">
    <property type="term" value="P:nucleoside monophosphate metabolic process"/>
    <property type="evidence" value="ECO:0007669"/>
    <property type="project" value="UniProtKB-ARBA"/>
</dbReference>
<gene>
    <name evidence="11" type="ORF">LUZ63_009604</name>
</gene>
<keyword evidence="10" id="KW-1133">Transmembrane helix</keyword>
<proteinExistence type="inferred from homology"/>
<comment type="function">
    <text evidence="9">Catalyzes the phosphorylation of pyrimidine nucleoside monophosphates at the expense of ATP. Plays an important role in de novo pyrimidine nucleotide biosynthesis. Has preference for UMP and CMP as phosphate acceptors.</text>
</comment>
<comment type="similarity">
    <text evidence="9">Belongs to the adenylate kinase family. UMP-CMP kinase subfamily.</text>
</comment>
<dbReference type="CDD" id="cd01428">
    <property type="entry name" value="ADK"/>
    <property type="match status" value="1"/>
</dbReference>
<evidence type="ECO:0000256" key="9">
    <source>
        <dbReference type="HAMAP-Rule" id="MF_03172"/>
    </source>
</evidence>
<keyword evidence="6 9" id="KW-0665">Pyrimidine biosynthesis</keyword>
<comment type="subcellular location">
    <subcellularLocation>
        <location evidence="9">Cytoplasm</location>
    </subcellularLocation>
    <subcellularLocation>
        <location evidence="9">Nucleus</location>
    </subcellularLocation>
</comment>
<evidence type="ECO:0000256" key="6">
    <source>
        <dbReference type="ARBA" id="ARBA00022975"/>
    </source>
</evidence>
<evidence type="ECO:0000256" key="3">
    <source>
        <dbReference type="ARBA" id="ARBA00022741"/>
    </source>
</evidence>
<dbReference type="HAMAP" id="MF_00235">
    <property type="entry name" value="Adenylate_kinase_Adk"/>
    <property type="match status" value="1"/>
</dbReference>
<evidence type="ECO:0000256" key="8">
    <source>
        <dbReference type="ARBA" id="ARBA00048116"/>
    </source>
</evidence>
<dbReference type="InterPro" id="IPR027417">
    <property type="entry name" value="P-loop_NTPase"/>
</dbReference>
<evidence type="ECO:0000313" key="12">
    <source>
        <dbReference type="Proteomes" id="UP001151287"/>
    </source>
</evidence>
<dbReference type="Gene3D" id="3.40.50.300">
    <property type="entry name" value="P-loop containing nucleotide triphosphate hydrolases"/>
    <property type="match status" value="1"/>
</dbReference>
<comment type="caution">
    <text evidence="11">The sequence shown here is derived from an EMBL/GenBank/DDBJ whole genome shotgun (WGS) entry which is preliminary data.</text>
</comment>
<dbReference type="AlphaFoldDB" id="A0A9Q0HNR0"/>
<comment type="caution">
    <text evidence="9">Lacks conserved residue(s) required for the propagation of feature annotation.</text>
</comment>
<dbReference type="SUPFAM" id="SSF52540">
    <property type="entry name" value="P-loop containing nucleoside triphosphate hydrolases"/>
    <property type="match status" value="1"/>
</dbReference>
<evidence type="ECO:0000256" key="4">
    <source>
        <dbReference type="ARBA" id="ARBA00022777"/>
    </source>
</evidence>
<keyword evidence="3 9" id="KW-0547">Nucleotide-binding</keyword>
<feature type="binding site" evidence="9">
    <location>
        <position position="181"/>
    </location>
    <ligand>
        <name>ATP</name>
        <dbReference type="ChEBI" id="CHEBI:30616"/>
    </ligand>
</feature>
<dbReference type="PANTHER" id="PTHR23359">
    <property type="entry name" value="NUCLEOTIDE KINASE"/>
    <property type="match status" value="1"/>
</dbReference>
<keyword evidence="10" id="KW-0812">Transmembrane</keyword>
<dbReference type="PRINTS" id="PR00094">
    <property type="entry name" value="ADENYLTKNASE"/>
</dbReference>
<feature type="binding site" evidence="9">
    <location>
        <position position="106"/>
    </location>
    <ligand>
        <name>CMP</name>
        <dbReference type="ChEBI" id="CHEBI:60377"/>
    </ligand>
</feature>
<dbReference type="GO" id="GO:0006221">
    <property type="term" value="P:pyrimidine nucleotide biosynthetic process"/>
    <property type="evidence" value="ECO:0007669"/>
    <property type="project" value="UniProtKB-UniRule"/>
</dbReference>
<dbReference type="GO" id="GO:0005524">
    <property type="term" value="F:ATP binding"/>
    <property type="evidence" value="ECO:0007669"/>
    <property type="project" value="UniProtKB-KW"/>
</dbReference>
<dbReference type="GO" id="GO:0005634">
    <property type="term" value="C:nucleus"/>
    <property type="evidence" value="ECO:0007669"/>
    <property type="project" value="UniProtKB-SubCell"/>
</dbReference>
<accession>A0A9Q0HNR0</accession>
<feature type="binding site" evidence="9">
    <location>
        <begin position="72"/>
        <end position="74"/>
    </location>
    <ligand>
        <name>a ribonucleoside 5'-phosphate</name>
        <dbReference type="ChEBI" id="CHEBI:58043"/>
    </ligand>
</feature>
<feature type="binding site" evidence="9">
    <location>
        <position position="138"/>
    </location>
    <ligand>
        <name>ATP</name>
        <dbReference type="ChEBI" id="CHEBI:30616"/>
    </ligand>
</feature>
<dbReference type="HAMAP" id="MF_03172">
    <property type="entry name" value="Adenylate_kinase_UMP_CMP_kin"/>
    <property type="match status" value="1"/>
</dbReference>
<comment type="subunit">
    <text evidence="9">Monomer.</text>
</comment>
<comment type="catalytic activity">
    <reaction evidence="8 9">
        <text>UMP + ATP = UDP + ADP</text>
        <dbReference type="Rhea" id="RHEA:24400"/>
        <dbReference type="ChEBI" id="CHEBI:30616"/>
        <dbReference type="ChEBI" id="CHEBI:57865"/>
        <dbReference type="ChEBI" id="CHEBI:58223"/>
        <dbReference type="ChEBI" id="CHEBI:456216"/>
        <dbReference type="EC" id="2.7.4.14"/>
    </reaction>
</comment>
<feature type="transmembrane region" description="Helical" evidence="10">
    <location>
        <begin position="223"/>
        <end position="242"/>
    </location>
</feature>
<dbReference type="OrthoDB" id="442176at2759"/>
<keyword evidence="4 9" id="KW-0418">Kinase</keyword>
<dbReference type="FunFam" id="3.40.50.300:FF:000315">
    <property type="entry name" value="Adenylate kinase 1"/>
    <property type="match status" value="1"/>
</dbReference>
<dbReference type="NCBIfam" id="TIGR01359">
    <property type="entry name" value="UMP_CMP_kin_fam"/>
    <property type="match status" value="1"/>
</dbReference>
<keyword evidence="5 9" id="KW-0067">ATP-binding</keyword>
<dbReference type="GO" id="GO:0016776">
    <property type="term" value="F:phosphotransferase activity, phosphate group as acceptor"/>
    <property type="evidence" value="ECO:0007669"/>
    <property type="project" value="InterPro"/>
</dbReference>
<protein>
    <recommendedName>
        <fullName evidence="9">UMP-CMP kinase</fullName>
        <ecNumber evidence="9">2.7.4.14</ecNumber>
    </recommendedName>
    <alternativeName>
        <fullName evidence="9">Deoxycytidylate kinase</fullName>
        <shortName evidence="9">CK</shortName>
        <shortName evidence="9">dCMP kinase</shortName>
    </alternativeName>
    <alternativeName>
        <fullName evidence="9">Uridine monophosphate/cytidine monophosphate kinase</fullName>
        <shortName evidence="9">UMP/CMP kinase</shortName>
        <shortName evidence="9">UMP/CMPK</shortName>
    </alternativeName>
</protein>
<comment type="domain">
    <text evidence="9">Consists of three domains, a large central CORE domain and two small peripheral domains, NMPbind and LID, which undergo movements during catalysis. The LID domain closes over the site of phosphoryl transfer upon ATP binding. Assembling and dissambling the active center during each catalytic cycle provides an effective means to prevent ATP hydrolysis.</text>
</comment>
<evidence type="ECO:0000256" key="10">
    <source>
        <dbReference type="SAM" id="Phobius"/>
    </source>
</evidence>
<keyword evidence="10" id="KW-0472">Membrane</keyword>
<evidence type="ECO:0000256" key="2">
    <source>
        <dbReference type="ARBA" id="ARBA00022679"/>
    </source>
</evidence>
<dbReference type="Pfam" id="PF00406">
    <property type="entry name" value="ADK"/>
    <property type="match status" value="1"/>
</dbReference>
<feature type="binding site" evidence="9">
    <location>
        <position position="51"/>
    </location>
    <ligand>
        <name>a ribonucleoside 5'-phosphate</name>
        <dbReference type="ChEBI" id="CHEBI:58043"/>
    </ligand>
</feature>
<keyword evidence="2 9" id="KW-0808">Transferase</keyword>
<name>A0A9Q0HNR0_9POAL</name>
<evidence type="ECO:0000313" key="11">
    <source>
        <dbReference type="EMBL" id="KAJ1692906.1"/>
    </source>
</evidence>
<dbReference type="InterPro" id="IPR000850">
    <property type="entry name" value="Adenylat/UMP-CMP_kin"/>
</dbReference>
<organism evidence="11 12">
    <name type="scientific">Rhynchospora breviuscula</name>
    <dbReference type="NCBI Taxonomy" id="2022672"/>
    <lineage>
        <taxon>Eukaryota</taxon>
        <taxon>Viridiplantae</taxon>
        <taxon>Streptophyta</taxon>
        <taxon>Embryophyta</taxon>
        <taxon>Tracheophyta</taxon>
        <taxon>Spermatophyta</taxon>
        <taxon>Magnoliopsida</taxon>
        <taxon>Liliopsida</taxon>
        <taxon>Poales</taxon>
        <taxon>Cyperaceae</taxon>
        <taxon>Cyperoideae</taxon>
        <taxon>Rhynchosporeae</taxon>
        <taxon>Rhynchospora</taxon>
    </lineage>
</organism>
<feature type="binding site" evidence="9">
    <location>
        <begin position="25"/>
        <end position="30"/>
    </location>
    <ligand>
        <name>ATP</name>
        <dbReference type="ChEBI" id="CHEBI:30616"/>
    </ligand>
</feature>
<keyword evidence="1 9" id="KW-0963">Cytoplasm</keyword>
<keyword evidence="12" id="KW-1185">Reference proteome</keyword>
<feature type="binding site" evidence="9">
    <location>
        <begin position="99"/>
        <end position="102"/>
    </location>
    <ligand>
        <name>a ribonucleoside 5'-phosphate</name>
        <dbReference type="ChEBI" id="CHEBI:58043"/>
    </ligand>
</feature>
<comment type="catalytic activity">
    <reaction evidence="9">
        <text>dCMP + ATP = dCDP + ADP</text>
        <dbReference type="Rhea" id="RHEA:25094"/>
        <dbReference type="ChEBI" id="CHEBI:30616"/>
        <dbReference type="ChEBI" id="CHEBI:57566"/>
        <dbReference type="ChEBI" id="CHEBI:58593"/>
        <dbReference type="ChEBI" id="CHEBI:456216"/>
        <dbReference type="EC" id="2.7.4.14"/>
    </reaction>
</comment>
<dbReference type="PROSITE" id="PS00113">
    <property type="entry name" value="ADENYLATE_KINASE"/>
    <property type="match status" value="1"/>
</dbReference>